<name>A0A5R9FHK8_9BACL</name>
<dbReference type="GO" id="GO:0008664">
    <property type="term" value="F:RNA 2',3'-cyclic 3'-phosphodiesterase activity"/>
    <property type="evidence" value="ECO:0007669"/>
    <property type="project" value="UniProtKB-EC"/>
</dbReference>
<comment type="function">
    <text evidence="2">Hydrolyzes RNA 2',3'-cyclic phosphodiester to an RNA 2'-phosphomonoester.</text>
</comment>
<evidence type="ECO:0000256" key="1">
    <source>
        <dbReference type="ARBA" id="ARBA00022801"/>
    </source>
</evidence>
<dbReference type="Proteomes" id="UP000308230">
    <property type="component" value="Unassembled WGS sequence"/>
</dbReference>
<evidence type="ECO:0000313" key="4">
    <source>
        <dbReference type="Proteomes" id="UP000308230"/>
    </source>
</evidence>
<comment type="caution">
    <text evidence="3">The sequence shown here is derived from an EMBL/GenBank/DDBJ whole genome shotgun (WGS) entry which is preliminary data.</text>
</comment>
<comment type="similarity">
    <text evidence="2">Belongs to the 2H phosphoesterase superfamily. ThpR family.</text>
</comment>
<reference evidence="3 4" key="1">
    <citation type="submission" date="2019-04" db="EMBL/GenBank/DDBJ databases">
        <title>Bacillus caeni sp. nov., a bacterium isolated from mangrove sediment.</title>
        <authorList>
            <person name="Huang H."/>
            <person name="Mo K."/>
            <person name="Hu Y."/>
        </authorList>
    </citation>
    <scope>NUCLEOTIDE SEQUENCE [LARGE SCALE GENOMIC DNA]</scope>
    <source>
        <strain evidence="3 4">HB172195</strain>
    </source>
</reference>
<comment type="catalytic activity">
    <reaction evidence="2">
        <text>a 3'-end 2',3'-cyclophospho-ribonucleotide-RNA + H2O = a 3'-end 2'-phospho-ribonucleotide-RNA + H(+)</text>
        <dbReference type="Rhea" id="RHEA:11828"/>
        <dbReference type="Rhea" id="RHEA-COMP:10464"/>
        <dbReference type="Rhea" id="RHEA-COMP:17353"/>
        <dbReference type="ChEBI" id="CHEBI:15377"/>
        <dbReference type="ChEBI" id="CHEBI:15378"/>
        <dbReference type="ChEBI" id="CHEBI:83064"/>
        <dbReference type="ChEBI" id="CHEBI:173113"/>
        <dbReference type="EC" id="3.1.4.58"/>
    </reaction>
</comment>
<dbReference type="PANTHER" id="PTHR35561:SF1">
    <property type="entry name" value="RNA 2',3'-CYCLIC PHOSPHODIESTERASE"/>
    <property type="match status" value="1"/>
</dbReference>
<accession>A0A5R9FHK8</accession>
<dbReference type="Pfam" id="PF13563">
    <property type="entry name" value="2_5_RNA_ligase2"/>
    <property type="match status" value="1"/>
</dbReference>
<protein>
    <recommendedName>
        <fullName evidence="2">RNA 2',3'-cyclic phosphodiesterase</fullName>
        <shortName evidence="2">RNA 2',3'-CPDase</shortName>
        <ecNumber evidence="2">3.1.4.58</ecNumber>
    </recommendedName>
</protein>
<dbReference type="EMBL" id="SWLG01000001">
    <property type="protein sequence ID" value="TLS39055.1"/>
    <property type="molecule type" value="Genomic_DNA"/>
</dbReference>
<dbReference type="HAMAP" id="MF_01940">
    <property type="entry name" value="RNA_CPDase"/>
    <property type="match status" value="1"/>
</dbReference>
<organism evidence="3 4">
    <name type="scientific">Exobacillus caeni</name>
    <dbReference type="NCBI Taxonomy" id="2574798"/>
    <lineage>
        <taxon>Bacteria</taxon>
        <taxon>Bacillati</taxon>
        <taxon>Bacillota</taxon>
        <taxon>Bacilli</taxon>
        <taxon>Bacillales</taxon>
        <taxon>Guptibacillaceae</taxon>
        <taxon>Exobacillus</taxon>
    </lineage>
</organism>
<dbReference type="InterPro" id="IPR009097">
    <property type="entry name" value="Cyclic_Pdiesterase"/>
</dbReference>
<dbReference type="EC" id="3.1.4.58" evidence="2"/>
<feature type="short sequence motif" description="HXTX 2" evidence="2">
    <location>
        <begin position="137"/>
        <end position="140"/>
    </location>
</feature>
<dbReference type="InterPro" id="IPR004175">
    <property type="entry name" value="RNA_CPDase"/>
</dbReference>
<keyword evidence="4" id="KW-1185">Reference proteome</keyword>
<dbReference type="AlphaFoldDB" id="A0A5R9FHK8"/>
<dbReference type="GO" id="GO:0004113">
    <property type="term" value="F:2',3'-cyclic-nucleotide 3'-phosphodiesterase activity"/>
    <property type="evidence" value="ECO:0007669"/>
    <property type="project" value="InterPro"/>
</dbReference>
<feature type="active site" description="Proton donor" evidence="2">
    <location>
        <position position="51"/>
    </location>
</feature>
<feature type="active site" description="Proton acceptor" evidence="2">
    <location>
        <position position="137"/>
    </location>
</feature>
<dbReference type="Gene3D" id="3.90.1140.10">
    <property type="entry name" value="Cyclic phosphodiesterase"/>
    <property type="match status" value="1"/>
</dbReference>
<dbReference type="PANTHER" id="PTHR35561">
    <property type="entry name" value="RNA 2',3'-CYCLIC PHOSPHODIESTERASE"/>
    <property type="match status" value="1"/>
</dbReference>
<gene>
    <name evidence="3" type="primary">thpR</name>
    <name evidence="3" type="ORF">FCL54_01735</name>
</gene>
<sequence>MIIKEMIRLDSHHYFIAIPPGKQIREIIEEWSLAFKEHFSYKVWVHKDDYHITLAFLGAATDPSLAQMKDNLSIALKKFTPFKLELKGTGGFGKPKTPRVLWAGVSEPDVLFSLQDEVKRACETTGFKLDERPYRPHITIAKKWDGAGEVSYDWMKDVTGEKENRFSWNVDKIVLYKIHRNKKPHYEAIFEFPLFQDNETF</sequence>
<feature type="short sequence motif" description="HXTX 1" evidence="2">
    <location>
        <begin position="51"/>
        <end position="54"/>
    </location>
</feature>
<evidence type="ECO:0000256" key="2">
    <source>
        <dbReference type="HAMAP-Rule" id="MF_01940"/>
    </source>
</evidence>
<dbReference type="OrthoDB" id="9789350at2"/>
<proteinExistence type="inferred from homology"/>
<dbReference type="SUPFAM" id="SSF55144">
    <property type="entry name" value="LigT-like"/>
    <property type="match status" value="1"/>
</dbReference>
<keyword evidence="1 2" id="KW-0378">Hydrolase</keyword>
<dbReference type="NCBIfam" id="TIGR02258">
    <property type="entry name" value="2_5_ligase"/>
    <property type="match status" value="1"/>
</dbReference>
<evidence type="ECO:0000313" key="3">
    <source>
        <dbReference type="EMBL" id="TLS39055.1"/>
    </source>
</evidence>